<reference evidence="6" key="2">
    <citation type="submission" date="2020-06" db="EMBL/GenBank/DDBJ databases">
        <authorList>
            <person name="Sheffer M."/>
        </authorList>
    </citation>
    <scope>NUCLEOTIDE SEQUENCE</scope>
</reference>
<proteinExistence type="inferred from homology"/>
<dbReference type="PRINTS" id="PR00722">
    <property type="entry name" value="CHYMOTRYPSIN"/>
</dbReference>
<keyword evidence="3 6" id="KW-0645">Protease</keyword>
<evidence type="ECO:0000256" key="1">
    <source>
        <dbReference type="ARBA" id="ARBA00023157"/>
    </source>
</evidence>
<sequence length="290" mass="32825">MVKFVYNGDEVKSTEKYPWIVSFMEKGNSTHKFCGGMLISEKFVITAAHCIDIEEKRPHKECFKENGDKECFRPPESIYVGLFYEKESTDVMAVEVKSIVPHPKYTPQTYVNDIALVELKEAIDCKGIAKPICIPYKNLNKEGQELTISGWGKYNDNEKSEQKLMEGKVHQVDESECLIMAGENRQIICAIGEKTNQSSCQGDSGSAIFHSLPVVEEIRRKTPTPEQFFALGVTSVGPPDCSPEDPDAYTDIFSYRKWIQSIVKNLPKSLNEKYMEENGKEEELGKKKGK</sequence>
<keyword evidence="1" id="KW-1015">Disulfide bond</keyword>
<dbReference type="GO" id="GO:0006508">
    <property type="term" value="P:proteolysis"/>
    <property type="evidence" value="ECO:0007669"/>
    <property type="project" value="UniProtKB-KW"/>
</dbReference>
<evidence type="ECO:0000256" key="2">
    <source>
        <dbReference type="ARBA" id="ARBA00024195"/>
    </source>
</evidence>
<accession>A0A8T0FD47</accession>
<reference evidence="6" key="1">
    <citation type="journal article" date="2020" name="bioRxiv">
        <title>Chromosome-level reference genome of the European wasp spider Argiope bruennichi: a resource for studies on range expansion and evolutionary adaptation.</title>
        <authorList>
            <person name="Sheffer M.M."/>
            <person name="Hoppe A."/>
            <person name="Krehenwinkel H."/>
            <person name="Uhl G."/>
            <person name="Kuss A.W."/>
            <person name="Jensen L."/>
            <person name="Jensen C."/>
            <person name="Gillespie R.G."/>
            <person name="Hoff K.J."/>
            <person name="Prost S."/>
        </authorList>
    </citation>
    <scope>NUCLEOTIDE SEQUENCE</scope>
</reference>
<dbReference type="CDD" id="cd00190">
    <property type="entry name" value="Tryp_SPc"/>
    <property type="match status" value="1"/>
</dbReference>
<dbReference type="InterPro" id="IPR001254">
    <property type="entry name" value="Trypsin_dom"/>
</dbReference>
<dbReference type="Proteomes" id="UP000807504">
    <property type="component" value="Unassembled WGS sequence"/>
</dbReference>
<dbReference type="Pfam" id="PF00089">
    <property type="entry name" value="Trypsin"/>
    <property type="match status" value="1"/>
</dbReference>
<dbReference type="PROSITE" id="PS50240">
    <property type="entry name" value="TRYPSIN_DOM"/>
    <property type="match status" value="1"/>
</dbReference>
<evidence type="ECO:0000256" key="4">
    <source>
        <dbReference type="SAM" id="MobiDB-lite"/>
    </source>
</evidence>
<dbReference type="SMART" id="SM00020">
    <property type="entry name" value="Tryp_SPc"/>
    <property type="match status" value="1"/>
</dbReference>
<evidence type="ECO:0000313" key="7">
    <source>
        <dbReference type="Proteomes" id="UP000807504"/>
    </source>
</evidence>
<dbReference type="AlphaFoldDB" id="A0A8T0FD47"/>
<dbReference type="InterPro" id="IPR033116">
    <property type="entry name" value="TRYPSIN_SER"/>
</dbReference>
<feature type="region of interest" description="Disordered" evidence="4">
    <location>
        <begin position="271"/>
        <end position="290"/>
    </location>
</feature>
<comment type="caution">
    <text evidence="6">The sequence shown here is derived from an EMBL/GenBank/DDBJ whole genome shotgun (WGS) entry which is preliminary data.</text>
</comment>
<evidence type="ECO:0000259" key="5">
    <source>
        <dbReference type="PROSITE" id="PS50240"/>
    </source>
</evidence>
<dbReference type="PROSITE" id="PS00134">
    <property type="entry name" value="TRYPSIN_HIS"/>
    <property type="match status" value="1"/>
</dbReference>
<dbReference type="PANTHER" id="PTHR24256">
    <property type="entry name" value="TRYPTASE-RELATED"/>
    <property type="match status" value="1"/>
</dbReference>
<dbReference type="InterPro" id="IPR001314">
    <property type="entry name" value="Peptidase_S1A"/>
</dbReference>
<dbReference type="InterPro" id="IPR018114">
    <property type="entry name" value="TRYPSIN_HIS"/>
</dbReference>
<feature type="domain" description="Peptidase S1" evidence="5">
    <location>
        <begin position="5"/>
        <end position="264"/>
    </location>
</feature>
<evidence type="ECO:0000313" key="6">
    <source>
        <dbReference type="EMBL" id="KAF8789056.1"/>
    </source>
</evidence>
<gene>
    <name evidence="6" type="ORF">HNY73_007034</name>
</gene>
<dbReference type="InterPro" id="IPR009003">
    <property type="entry name" value="Peptidase_S1_PA"/>
</dbReference>
<keyword evidence="3" id="KW-0720">Serine protease</keyword>
<name>A0A8T0FD47_ARGBR</name>
<dbReference type="InterPro" id="IPR043504">
    <property type="entry name" value="Peptidase_S1_PA_chymotrypsin"/>
</dbReference>
<dbReference type="InterPro" id="IPR051487">
    <property type="entry name" value="Ser/Thr_Proteases_Immune/Dev"/>
</dbReference>
<protein>
    <submittedName>
        <fullName evidence="6">Serine protease 56 like protein</fullName>
    </submittedName>
</protein>
<dbReference type="SUPFAM" id="SSF50494">
    <property type="entry name" value="Trypsin-like serine proteases"/>
    <property type="match status" value="1"/>
</dbReference>
<dbReference type="GO" id="GO:0004252">
    <property type="term" value="F:serine-type endopeptidase activity"/>
    <property type="evidence" value="ECO:0007669"/>
    <property type="project" value="InterPro"/>
</dbReference>
<organism evidence="6 7">
    <name type="scientific">Argiope bruennichi</name>
    <name type="common">Wasp spider</name>
    <name type="synonym">Aranea bruennichi</name>
    <dbReference type="NCBI Taxonomy" id="94029"/>
    <lineage>
        <taxon>Eukaryota</taxon>
        <taxon>Metazoa</taxon>
        <taxon>Ecdysozoa</taxon>
        <taxon>Arthropoda</taxon>
        <taxon>Chelicerata</taxon>
        <taxon>Arachnida</taxon>
        <taxon>Araneae</taxon>
        <taxon>Araneomorphae</taxon>
        <taxon>Entelegynae</taxon>
        <taxon>Araneoidea</taxon>
        <taxon>Araneidae</taxon>
        <taxon>Argiope</taxon>
    </lineage>
</organism>
<keyword evidence="3" id="KW-0378">Hydrolase</keyword>
<comment type="similarity">
    <text evidence="2">Belongs to the peptidase S1 family. CLIP subfamily.</text>
</comment>
<keyword evidence="7" id="KW-1185">Reference proteome</keyword>
<dbReference type="Gene3D" id="2.40.10.10">
    <property type="entry name" value="Trypsin-like serine proteases"/>
    <property type="match status" value="1"/>
</dbReference>
<evidence type="ECO:0000256" key="3">
    <source>
        <dbReference type="RuleBase" id="RU363034"/>
    </source>
</evidence>
<dbReference type="PROSITE" id="PS00135">
    <property type="entry name" value="TRYPSIN_SER"/>
    <property type="match status" value="1"/>
</dbReference>
<dbReference type="EMBL" id="JABXBU010000012">
    <property type="protein sequence ID" value="KAF8789056.1"/>
    <property type="molecule type" value="Genomic_DNA"/>
</dbReference>